<accession>A0ACC2DXN3</accession>
<protein>
    <submittedName>
        <fullName evidence="1">Uncharacterized protein</fullName>
    </submittedName>
</protein>
<sequence>MAQSRGSLWYRLHICLHLLFPLFTLYFGDVVADYNSHRLGRERSTWASFEGIFPEKLRGHFDDCMSIKDEGQRGVCQLLLATNTQASISQESDSGGGSDKSPTTVTDFCSYRKEGGPNFFLHASQRSTELQALLDSYTKMHRNCVSWEHAKLNEMYLKKLAPDCRYVVWSCTYIGLENKFLSLISSFLYALLSQRVLLVDQADWDSLFCEPFLGSSWIAPSGLSLKNAIFPSFSQFYDQGCGLDIQEDHPECNSSVVSVVFSENSKPSEHRFLVCPSAIASVRNVPILSFQNSNQYFAVGFFLNPVLRPVLEALFPEHNVFHLLSGFLLNPSQPVWEKVKNFYAMNLANSTRKIGVQLREFKGQYRKTYDTTSYLCIRSHSGLCPIEIDQAREKMKKEPNFLALNSQEYVSVYVSLPAGGHYKQLKTSVGKIERETGQPFRVFTQEADGKQLQDVGRVQKALIDIWLLSLSDVLITSHMSIIGYIAQGLAGITPHLLKPWRDNPCWLSVSSDPCFHFGPKKVVCQRDKFVMKNPLTEVRYISSCPDFPNNGLQLAEYQTQFGESLRFKNLVNILISKRKH</sequence>
<name>A0ACC2DXN3_DIPCM</name>
<dbReference type="EMBL" id="CM055095">
    <property type="protein sequence ID" value="KAJ7558937.1"/>
    <property type="molecule type" value="Genomic_DNA"/>
</dbReference>
<evidence type="ECO:0000313" key="1">
    <source>
        <dbReference type="EMBL" id="KAJ7558937.1"/>
    </source>
</evidence>
<keyword evidence="2" id="KW-1185">Reference proteome</keyword>
<organism evidence="1 2">
    <name type="scientific">Diphasiastrum complanatum</name>
    <name type="common">Issler's clubmoss</name>
    <name type="synonym">Lycopodium complanatum</name>
    <dbReference type="NCBI Taxonomy" id="34168"/>
    <lineage>
        <taxon>Eukaryota</taxon>
        <taxon>Viridiplantae</taxon>
        <taxon>Streptophyta</taxon>
        <taxon>Embryophyta</taxon>
        <taxon>Tracheophyta</taxon>
        <taxon>Lycopodiopsida</taxon>
        <taxon>Lycopodiales</taxon>
        <taxon>Lycopodiaceae</taxon>
        <taxon>Lycopodioideae</taxon>
        <taxon>Diphasiastrum</taxon>
    </lineage>
</organism>
<reference evidence="2" key="1">
    <citation type="journal article" date="2024" name="Proc. Natl. Acad. Sci. U.S.A.">
        <title>Extraordinary preservation of gene collinearity over three hundred million years revealed in homosporous lycophytes.</title>
        <authorList>
            <person name="Li C."/>
            <person name="Wickell D."/>
            <person name="Kuo L.Y."/>
            <person name="Chen X."/>
            <person name="Nie B."/>
            <person name="Liao X."/>
            <person name="Peng D."/>
            <person name="Ji J."/>
            <person name="Jenkins J."/>
            <person name="Williams M."/>
            <person name="Shu S."/>
            <person name="Plott C."/>
            <person name="Barry K."/>
            <person name="Rajasekar S."/>
            <person name="Grimwood J."/>
            <person name="Han X."/>
            <person name="Sun S."/>
            <person name="Hou Z."/>
            <person name="He W."/>
            <person name="Dai G."/>
            <person name="Sun C."/>
            <person name="Schmutz J."/>
            <person name="Leebens-Mack J.H."/>
            <person name="Li F.W."/>
            <person name="Wang L."/>
        </authorList>
    </citation>
    <scope>NUCLEOTIDE SEQUENCE [LARGE SCALE GENOMIC DNA]</scope>
    <source>
        <strain evidence="2">cv. PW_Plant_1</strain>
    </source>
</reference>
<evidence type="ECO:0000313" key="2">
    <source>
        <dbReference type="Proteomes" id="UP001162992"/>
    </source>
</evidence>
<proteinExistence type="predicted"/>
<dbReference type="Proteomes" id="UP001162992">
    <property type="component" value="Chromosome 4"/>
</dbReference>
<comment type="caution">
    <text evidence="1">The sequence shown here is derived from an EMBL/GenBank/DDBJ whole genome shotgun (WGS) entry which is preliminary data.</text>
</comment>
<gene>
    <name evidence="1" type="ORF">O6H91_04G062100</name>
</gene>